<evidence type="ECO:0000256" key="2">
    <source>
        <dbReference type="SAM" id="MobiDB-lite"/>
    </source>
</evidence>
<proteinExistence type="predicted"/>
<feature type="compositionally biased region" description="Basic and acidic residues" evidence="2">
    <location>
        <begin position="192"/>
        <end position="202"/>
    </location>
</feature>
<feature type="region of interest" description="Disordered" evidence="2">
    <location>
        <begin position="152"/>
        <end position="177"/>
    </location>
</feature>
<feature type="region of interest" description="Disordered" evidence="2">
    <location>
        <begin position="40"/>
        <end position="76"/>
    </location>
</feature>
<dbReference type="AlphaFoldDB" id="A0AAQ3JPL0"/>
<gene>
    <name evidence="3" type="ORF">Cni_G01111</name>
</gene>
<name>A0AAQ3JPL0_9LILI</name>
<dbReference type="EMBL" id="CP136890">
    <property type="protein sequence ID" value="WOK92420.1"/>
    <property type="molecule type" value="Genomic_DNA"/>
</dbReference>
<evidence type="ECO:0000313" key="3">
    <source>
        <dbReference type="EMBL" id="WOK92420.1"/>
    </source>
</evidence>
<keyword evidence="4" id="KW-1185">Reference proteome</keyword>
<dbReference type="PANTHER" id="PTHR35468:SF1">
    <property type="entry name" value="MYOSIN-LIKE PROTEIN"/>
    <property type="match status" value="1"/>
</dbReference>
<feature type="compositionally biased region" description="Low complexity" evidence="2">
    <location>
        <begin position="268"/>
        <end position="281"/>
    </location>
</feature>
<feature type="coiled-coil region" evidence="1">
    <location>
        <begin position="352"/>
        <end position="421"/>
    </location>
</feature>
<feature type="region of interest" description="Disordered" evidence="2">
    <location>
        <begin position="192"/>
        <end position="211"/>
    </location>
</feature>
<dbReference type="PANTHER" id="PTHR35468">
    <property type="entry name" value="MYOSIN-LIKE PROTEIN"/>
    <property type="match status" value="1"/>
</dbReference>
<evidence type="ECO:0000313" key="4">
    <source>
        <dbReference type="Proteomes" id="UP001327560"/>
    </source>
</evidence>
<reference evidence="3 4" key="1">
    <citation type="submission" date="2023-10" db="EMBL/GenBank/DDBJ databases">
        <title>Chromosome-scale genome assembly provides insights into flower coloration mechanisms of Canna indica.</title>
        <authorList>
            <person name="Li C."/>
        </authorList>
    </citation>
    <scope>NUCLEOTIDE SEQUENCE [LARGE SCALE GENOMIC DNA]</scope>
    <source>
        <tissue evidence="3">Flower</tissue>
    </source>
</reference>
<accession>A0AAQ3JPL0</accession>
<dbReference type="Proteomes" id="UP001327560">
    <property type="component" value="Chromosome 1"/>
</dbReference>
<feature type="region of interest" description="Disordered" evidence="2">
    <location>
        <begin position="216"/>
        <end position="235"/>
    </location>
</feature>
<organism evidence="3 4">
    <name type="scientific">Canna indica</name>
    <name type="common">Indian-shot</name>
    <dbReference type="NCBI Taxonomy" id="4628"/>
    <lineage>
        <taxon>Eukaryota</taxon>
        <taxon>Viridiplantae</taxon>
        <taxon>Streptophyta</taxon>
        <taxon>Embryophyta</taxon>
        <taxon>Tracheophyta</taxon>
        <taxon>Spermatophyta</taxon>
        <taxon>Magnoliopsida</taxon>
        <taxon>Liliopsida</taxon>
        <taxon>Zingiberales</taxon>
        <taxon>Cannaceae</taxon>
        <taxon>Canna</taxon>
    </lineage>
</organism>
<feature type="compositionally biased region" description="Basic and acidic residues" evidence="2">
    <location>
        <begin position="40"/>
        <end position="50"/>
    </location>
</feature>
<feature type="region of interest" description="Disordered" evidence="2">
    <location>
        <begin position="268"/>
        <end position="295"/>
    </location>
</feature>
<sequence length="492" mass="56422">MAARNGRWQPAPVPTILNLPRPSRRSRVVSMQKPALERSLEDLLDRERSVRSPIPPSLAPATPSGESGGDSGGEDRWRFQAEILRAECKFLRMEREVAMRKLERNRAQMEVALRSSMETLVSGRKKIDGSESVGAALDQGIEELEEKLEKLRLGRNGSQRRSRGSSRTLSSRSSRRNFDRQALALRRRLEKMDDETSVKDIQEISVPDLSNKNAALDHQHEQEEDDATPGSNDSIPREMEMLRRKMEGLSRGMMERMVECSHLLSANNSSTITSSSNSSSKSECDRSNHKTIGHSEAVDKEGFLQILQKPQEKLAEEKMGLLSCCNCKEVVGRIMQQVRAESEQWSEMQEMLDQVRIEMEELRYSRDQWQRRAIASDINFHSQHAQKLEWKQKAQSYERKVIELQRVVRDLQNELQPLRTKLLNAPTSSPLQMELLSVDSLRTSQNQQKRPPNAYKEKEKHVLACHLKSQNNLSRRSPLQDIDNIAPLRTRR</sequence>
<keyword evidence="1" id="KW-0175">Coiled coil</keyword>
<evidence type="ECO:0000256" key="1">
    <source>
        <dbReference type="SAM" id="Coils"/>
    </source>
</evidence>
<protein>
    <submittedName>
        <fullName evidence="3">Uncharacterized protein</fullName>
    </submittedName>
</protein>